<organism evidence="1 2">
    <name type="scientific">Pluteus cervinus</name>
    <dbReference type="NCBI Taxonomy" id="181527"/>
    <lineage>
        <taxon>Eukaryota</taxon>
        <taxon>Fungi</taxon>
        <taxon>Dikarya</taxon>
        <taxon>Basidiomycota</taxon>
        <taxon>Agaricomycotina</taxon>
        <taxon>Agaricomycetes</taxon>
        <taxon>Agaricomycetidae</taxon>
        <taxon>Agaricales</taxon>
        <taxon>Pluteineae</taxon>
        <taxon>Pluteaceae</taxon>
        <taxon>Pluteus</taxon>
    </lineage>
</organism>
<sequence length="530" mass="60361">MSVPTSSSTRESAVHQVLRLPELLKQIFENVTDHVEEGWRLPRNSQLIRAALVCKAFANCTLEVLWEYLPNLEPVLCVLPRDCWNELQLARRITERDCDRLSSYRKSVRFIDLEFSNLTFAVDLVRQLADVFNTAIFPALRSCNWVNWAEEIPLSIINYFTTSTLGALNVGISDQEANSVLSILHEANGRCSNIKDLVLRYSLEIGVELYTVVGGFTELEIVDLPELSTQVYIELMRRSGPGIRTLSFTRLGHIDWAAVHLAIGQEKGFRELQRLDWLGCRLGDITEVQDVLQWFELTKAPLRHLKISGMEGLVAEEDWEKLFTTIMNGTTGDLEELSLSDHTSHSAHRTGDVDHRCAVISCLPLLLELSQLQRLEITSFCGYNIHDADIHLMARSFPNLVNLHLRHGRSSARRLTGSIPTINCLVHFVDHCPLLESLSLSFDATIPITVKYKQTLSSSRLFCLDVGYSPVRSRSRSVRIMADLLERLFPNISTLFCDEDVLYDDPSTWSRVEELMKKRKSAREGALFWW</sequence>
<protein>
    <submittedName>
        <fullName evidence="1">Uncharacterized protein</fullName>
    </submittedName>
</protein>
<evidence type="ECO:0000313" key="1">
    <source>
        <dbReference type="EMBL" id="TFK67416.1"/>
    </source>
</evidence>
<dbReference type="Proteomes" id="UP000308600">
    <property type="component" value="Unassembled WGS sequence"/>
</dbReference>
<reference evidence="1 2" key="1">
    <citation type="journal article" date="2019" name="Nat. Ecol. Evol.">
        <title>Megaphylogeny resolves global patterns of mushroom evolution.</title>
        <authorList>
            <person name="Varga T."/>
            <person name="Krizsan K."/>
            <person name="Foldi C."/>
            <person name="Dima B."/>
            <person name="Sanchez-Garcia M."/>
            <person name="Sanchez-Ramirez S."/>
            <person name="Szollosi G.J."/>
            <person name="Szarkandi J.G."/>
            <person name="Papp V."/>
            <person name="Albert L."/>
            <person name="Andreopoulos W."/>
            <person name="Angelini C."/>
            <person name="Antonin V."/>
            <person name="Barry K.W."/>
            <person name="Bougher N.L."/>
            <person name="Buchanan P."/>
            <person name="Buyck B."/>
            <person name="Bense V."/>
            <person name="Catcheside P."/>
            <person name="Chovatia M."/>
            <person name="Cooper J."/>
            <person name="Damon W."/>
            <person name="Desjardin D."/>
            <person name="Finy P."/>
            <person name="Geml J."/>
            <person name="Haridas S."/>
            <person name="Hughes K."/>
            <person name="Justo A."/>
            <person name="Karasinski D."/>
            <person name="Kautmanova I."/>
            <person name="Kiss B."/>
            <person name="Kocsube S."/>
            <person name="Kotiranta H."/>
            <person name="LaButti K.M."/>
            <person name="Lechner B.E."/>
            <person name="Liimatainen K."/>
            <person name="Lipzen A."/>
            <person name="Lukacs Z."/>
            <person name="Mihaltcheva S."/>
            <person name="Morgado L.N."/>
            <person name="Niskanen T."/>
            <person name="Noordeloos M.E."/>
            <person name="Ohm R.A."/>
            <person name="Ortiz-Santana B."/>
            <person name="Ovrebo C."/>
            <person name="Racz N."/>
            <person name="Riley R."/>
            <person name="Savchenko A."/>
            <person name="Shiryaev A."/>
            <person name="Soop K."/>
            <person name="Spirin V."/>
            <person name="Szebenyi C."/>
            <person name="Tomsovsky M."/>
            <person name="Tulloss R.E."/>
            <person name="Uehling J."/>
            <person name="Grigoriev I.V."/>
            <person name="Vagvolgyi C."/>
            <person name="Papp T."/>
            <person name="Martin F.M."/>
            <person name="Miettinen O."/>
            <person name="Hibbett D.S."/>
            <person name="Nagy L.G."/>
        </authorList>
    </citation>
    <scope>NUCLEOTIDE SEQUENCE [LARGE SCALE GENOMIC DNA]</scope>
    <source>
        <strain evidence="1 2">NL-1719</strain>
    </source>
</reference>
<name>A0ACD3ANW7_9AGAR</name>
<evidence type="ECO:0000313" key="2">
    <source>
        <dbReference type="Proteomes" id="UP000308600"/>
    </source>
</evidence>
<keyword evidence="2" id="KW-1185">Reference proteome</keyword>
<gene>
    <name evidence="1" type="ORF">BDN72DRAFT_961017</name>
</gene>
<dbReference type="EMBL" id="ML208376">
    <property type="protein sequence ID" value="TFK67416.1"/>
    <property type="molecule type" value="Genomic_DNA"/>
</dbReference>
<accession>A0ACD3ANW7</accession>
<proteinExistence type="predicted"/>